<evidence type="ECO:0000259" key="2">
    <source>
        <dbReference type="Pfam" id="PF05699"/>
    </source>
</evidence>
<feature type="region of interest" description="Disordered" evidence="1">
    <location>
        <begin position="1"/>
        <end position="44"/>
    </location>
</feature>
<organism evidence="3 4">
    <name type="scientific">Merluccius polli</name>
    <name type="common">Benguela hake</name>
    <name type="synonym">Merluccius cadenati</name>
    <dbReference type="NCBI Taxonomy" id="89951"/>
    <lineage>
        <taxon>Eukaryota</taxon>
        <taxon>Metazoa</taxon>
        <taxon>Chordata</taxon>
        <taxon>Craniata</taxon>
        <taxon>Vertebrata</taxon>
        <taxon>Euteleostomi</taxon>
        <taxon>Actinopterygii</taxon>
        <taxon>Neopterygii</taxon>
        <taxon>Teleostei</taxon>
        <taxon>Neoteleostei</taxon>
        <taxon>Acanthomorphata</taxon>
        <taxon>Zeiogadaria</taxon>
        <taxon>Gadariae</taxon>
        <taxon>Gadiformes</taxon>
        <taxon>Gadoidei</taxon>
        <taxon>Merlucciidae</taxon>
        <taxon>Merluccius</taxon>
    </lineage>
</organism>
<evidence type="ECO:0000256" key="1">
    <source>
        <dbReference type="SAM" id="MobiDB-lite"/>
    </source>
</evidence>
<dbReference type="InterPro" id="IPR012337">
    <property type="entry name" value="RNaseH-like_sf"/>
</dbReference>
<evidence type="ECO:0000313" key="3">
    <source>
        <dbReference type="EMBL" id="KAK0153312.1"/>
    </source>
</evidence>
<dbReference type="PANTHER" id="PTHR47611">
    <property type="entry name" value="HAT DIMERISATION DOMAIN, C-TERMINAL"/>
    <property type="match status" value="1"/>
</dbReference>
<comment type="caution">
    <text evidence="3">The sequence shown here is derived from an EMBL/GenBank/DDBJ whole genome shotgun (WGS) entry which is preliminary data.</text>
</comment>
<dbReference type="PANTHER" id="PTHR47611:SF3">
    <property type="entry name" value="HAT C-TERMINAL DIMERISATION DOMAIN-CONTAINING PROTEIN"/>
    <property type="match status" value="1"/>
</dbReference>
<protein>
    <submittedName>
        <fullName evidence="3">Zinc finger BED domain-containing protein 1</fullName>
    </submittedName>
</protein>
<sequence>MEEIAAEIALLRPSTPPGPVHAGEGEGPDAGTAPVPKKKKSSLGSLLGKRAATAATLTDEQEMTMYLQEMAIDGEEDPLTWWKTNKKRFPFMAKLARKYLCICATSTPSERVFSTAGSVVTPIRSLLKPDKVNMLVFLA</sequence>
<dbReference type="Pfam" id="PF05699">
    <property type="entry name" value="Dimer_Tnp_hAT"/>
    <property type="match status" value="1"/>
</dbReference>
<dbReference type="EMBL" id="JAOPHQ010000854">
    <property type="protein sequence ID" value="KAK0153312.1"/>
    <property type="molecule type" value="Genomic_DNA"/>
</dbReference>
<keyword evidence="4" id="KW-1185">Reference proteome</keyword>
<gene>
    <name evidence="3" type="primary">ZBED1_246</name>
    <name evidence="3" type="ORF">N1851_004994</name>
</gene>
<accession>A0AA47N6J5</accession>
<dbReference type="Proteomes" id="UP001174136">
    <property type="component" value="Unassembled WGS sequence"/>
</dbReference>
<dbReference type="SUPFAM" id="SSF53098">
    <property type="entry name" value="Ribonuclease H-like"/>
    <property type="match status" value="1"/>
</dbReference>
<reference evidence="3" key="1">
    <citation type="journal article" date="2023" name="Front. Mar. Sci.">
        <title>A new Merluccius polli reference genome to investigate the effects of global change in West African waters.</title>
        <authorList>
            <person name="Mateo J.L."/>
            <person name="Blanco-Fernandez C."/>
            <person name="Garcia-Vazquez E."/>
            <person name="Machado-Schiaffino G."/>
        </authorList>
    </citation>
    <scope>NUCLEOTIDE SEQUENCE</scope>
    <source>
        <strain evidence="3">C29</strain>
        <tissue evidence="3">Fin</tissue>
    </source>
</reference>
<name>A0AA47N6J5_MERPO</name>
<evidence type="ECO:0000313" key="4">
    <source>
        <dbReference type="Proteomes" id="UP001174136"/>
    </source>
</evidence>
<dbReference type="AlphaFoldDB" id="A0AA47N6J5"/>
<feature type="domain" description="HAT C-terminal dimerisation" evidence="2">
    <location>
        <begin position="62"/>
        <end position="138"/>
    </location>
</feature>
<dbReference type="GO" id="GO:0046983">
    <property type="term" value="F:protein dimerization activity"/>
    <property type="evidence" value="ECO:0007669"/>
    <property type="project" value="InterPro"/>
</dbReference>
<proteinExistence type="predicted"/>
<dbReference type="InterPro" id="IPR008906">
    <property type="entry name" value="HATC_C_dom"/>
</dbReference>